<sequence>MVAESKDIWINTIIYLFGAYTPLSVTPINFAPNLCSDRYLSVFERLIQLQSQMHKKLIGSLADNQFMFSIIK</sequence>
<reference evidence="2" key="1">
    <citation type="submission" date="2016-10" db="EMBL/GenBank/DDBJ databases">
        <authorList>
            <person name="Varghese N."/>
            <person name="Submissions S."/>
        </authorList>
    </citation>
    <scope>NUCLEOTIDE SEQUENCE [LARGE SCALE GENOMIC DNA]</scope>
    <source>
        <strain evidence="2">DSM 18130</strain>
    </source>
</reference>
<dbReference type="EMBL" id="FOJM01000009">
    <property type="protein sequence ID" value="SFA50742.1"/>
    <property type="molecule type" value="Genomic_DNA"/>
</dbReference>
<name>A0A1I0TG25_9SPHI</name>
<evidence type="ECO:0000313" key="2">
    <source>
        <dbReference type="Proteomes" id="UP000198836"/>
    </source>
</evidence>
<accession>A0A1I0TG25</accession>
<dbReference type="AlphaFoldDB" id="A0A1I0TG25"/>
<protein>
    <submittedName>
        <fullName evidence="1">Uncharacterized protein</fullName>
    </submittedName>
</protein>
<keyword evidence="2" id="KW-1185">Reference proteome</keyword>
<dbReference type="Proteomes" id="UP000198836">
    <property type="component" value="Unassembled WGS sequence"/>
</dbReference>
<proteinExistence type="predicted"/>
<evidence type="ECO:0000313" key="1">
    <source>
        <dbReference type="EMBL" id="SFA50742.1"/>
    </source>
</evidence>
<gene>
    <name evidence="1" type="ORF">SAMN04488511_109163</name>
</gene>
<organism evidence="1 2">
    <name type="scientific">Pedobacter suwonensis</name>
    <dbReference type="NCBI Taxonomy" id="332999"/>
    <lineage>
        <taxon>Bacteria</taxon>
        <taxon>Pseudomonadati</taxon>
        <taxon>Bacteroidota</taxon>
        <taxon>Sphingobacteriia</taxon>
        <taxon>Sphingobacteriales</taxon>
        <taxon>Sphingobacteriaceae</taxon>
        <taxon>Pedobacter</taxon>
    </lineage>
</organism>